<gene>
    <name evidence="1" type="ORF">GCM10023333_28050</name>
</gene>
<dbReference type="RefSeq" id="WP_345336051.1">
    <property type="nucleotide sequence ID" value="NZ_BAABJZ010000090.1"/>
</dbReference>
<evidence type="ECO:0008006" key="3">
    <source>
        <dbReference type="Google" id="ProtNLM"/>
    </source>
</evidence>
<dbReference type="Gene3D" id="3.10.620.30">
    <property type="match status" value="1"/>
</dbReference>
<evidence type="ECO:0000313" key="1">
    <source>
        <dbReference type="EMBL" id="GAA4893227.1"/>
    </source>
</evidence>
<dbReference type="PANTHER" id="PTHR39327:SF1">
    <property type="entry name" value="BLR5470 PROTEIN"/>
    <property type="match status" value="1"/>
</dbReference>
<dbReference type="InterPro" id="IPR010319">
    <property type="entry name" value="Transglutaminase-like_Cys_pept"/>
</dbReference>
<proteinExistence type="predicted"/>
<reference evidence="2" key="1">
    <citation type="journal article" date="2019" name="Int. J. Syst. Evol. Microbiol.">
        <title>The Global Catalogue of Microorganisms (GCM) 10K type strain sequencing project: providing services to taxonomists for standard genome sequencing and annotation.</title>
        <authorList>
            <consortium name="The Broad Institute Genomics Platform"/>
            <consortium name="The Broad Institute Genome Sequencing Center for Infectious Disease"/>
            <person name="Wu L."/>
            <person name="Ma J."/>
        </authorList>
    </citation>
    <scope>NUCLEOTIDE SEQUENCE [LARGE SCALE GENOMIC DNA]</scope>
    <source>
        <strain evidence="2">JCM 18401</strain>
    </source>
</reference>
<comment type="caution">
    <text evidence="1">The sequence shown here is derived from an EMBL/GenBank/DDBJ whole genome shotgun (WGS) entry which is preliminary data.</text>
</comment>
<dbReference type="PANTHER" id="PTHR39327">
    <property type="match status" value="1"/>
</dbReference>
<sequence length="233" mass="26533">MVVLFCPIPLVARLCLLLGIGFAPWLWALEEPALPWQQYFVASRLDQLERRFGLEGRQRVEALEQWLLTELAIDRPTLERLDVVNRYFNRLQFVDDQAHWGVADHWATPLEMVASGGGDCEDFVILKYMVLRILRLPPEALRLMYVKAIELDQAHMVLLYLDTPQAMPLVLDNLIDTIETGEQRSDLLPVYSFNAGGLWKARAFDQGTQLKAGESGVDLWGELVARLIEEGQG</sequence>
<keyword evidence="2" id="KW-1185">Reference proteome</keyword>
<dbReference type="EMBL" id="BAABJZ010000090">
    <property type="protein sequence ID" value="GAA4893227.1"/>
    <property type="molecule type" value="Genomic_DNA"/>
</dbReference>
<accession>A0ABP9F4E6</accession>
<dbReference type="Proteomes" id="UP001499988">
    <property type="component" value="Unassembled WGS sequence"/>
</dbReference>
<organism evidence="1 2">
    <name type="scientific">Ferrimonas pelagia</name>
    <dbReference type="NCBI Taxonomy" id="1177826"/>
    <lineage>
        <taxon>Bacteria</taxon>
        <taxon>Pseudomonadati</taxon>
        <taxon>Pseudomonadota</taxon>
        <taxon>Gammaproteobacteria</taxon>
        <taxon>Alteromonadales</taxon>
        <taxon>Ferrimonadaceae</taxon>
        <taxon>Ferrimonas</taxon>
    </lineage>
</organism>
<name>A0ABP9F4E6_9GAMM</name>
<dbReference type="Pfam" id="PF06035">
    <property type="entry name" value="Peptidase_C93"/>
    <property type="match status" value="1"/>
</dbReference>
<protein>
    <recommendedName>
        <fullName evidence="3">Transglutaminase-like cysteine proteinase BTLCP</fullName>
    </recommendedName>
</protein>
<evidence type="ECO:0000313" key="2">
    <source>
        <dbReference type="Proteomes" id="UP001499988"/>
    </source>
</evidence>